<comment type="caution">
    <text evidence="3">The sequence shown here is derived from an EMBL/GenBank/DDBJ whole genome shotgun (WGS) entry which is preliminary data.</text>
</comment>
<gene>
    <name evidence="3" type="ORF">M0H32_00615</name>
</gene>
<name>A0ABT0GMJ4_9HYPH</name>
<evidence type="ECO:0000313" key="3">
    <source>
        <dbReference type="EMBL" id="MCK7610644.1"/>
    </source>
</evidence>
<dbReference type="Proteomes" id="UP001431221">
    <property type="component" value="Unassembled WGS sequence"/>
</dbReference>
<evidence type="ECO:0000256" key="1">
    <source>
        <dbReference type="SAM" id="MobiDB-lite"/>
    </source>
</evidence>
<feature type="signal peptide" evidence="2">
    <location>
        <begin position="1"/>
        <end position="19"/>
    </location>
</feature>
<keyword evidence="2" id="KW-0732">Signal</keyword>
<organism evidence="3 4">
    <name type="scientific">Roseibium sediminicola</name>
    <dbReference type="NCBI Taxonomy" id="2933272"/>
    <lineage>
        <taxon>Bacteria</taxon>
        <taxon>Pseudomonadati</taxon>
        <taxon>Pseudomonadota</taxon>
        <taxon>Alphaproteobacteria</taxon>
        <taxon>Hyphomicrobiales</taxon>
        <taxon>Stappiaceae</taxon>
        <taxon>Roseibium</taxon>
    </lineage>
</organism>
<accession>A0ABT0GMJ4</accession>
<dbReference type="InterPro" id="IPR021727">
    <property type="entry name" value="DUF3299"/>
</dbReference>
<protein>
    <submittedName>
        <fullName evidence="3">DUF3299 domain-containing protein</fullName>
    </submittedName>
</protein>
<feature type="region of interest" description="Disordered" evidence="1">
    <location>
        <begin position="222"/>
        <end position="241"/>
    </location>
</feature>
<dbReference type="Pfam" id="PF11736">
    <property type="entry name" value="DUF3299"/>
    <property type="match status" value="1"/>
</dbReference>
<dbReference type="EMBL" id="JALNMJ010000001">
    <property type="protein sequence ID" value="MCK7610644.1"/>
    <property type="molecule type" value="Genomic_DNA"/>
</dbReference>
<dbReference type="RefSeq" id="WP_248149424.1">
    <property type="nucleotide sequence ID" value="NZ_JALNMJ010000001.1"/>
</dbReference>
<keyword evidence="4" id="KW-1185">Reference proteome</keyword>
<reference evidence="3" key="1">
    <citation type="submission" date="2022-04" db="EMBL/GenBank/DDBJ databases">
        <title>Roseibium sp. CAU 1639 isolated from mud.</title>
        <authorList>
            <person name="Kim W."/>
        </authorList>
    </citation>
    <scope>NUCLEOTIDE SEQUENCE</scope>
    <source>
        <strain evidence="3">CAU 1639</strain>
    </source>
</reference>
<sequence length="241" mass="26618">MRLISVWTALILSIAPASATQMSVSWSSLVDQQAQTFEDPFKALSVRELSDLSTVERLRKRLESDEVADEARPRLVERLRLKENGLKEAGIDPDWLLSQRWAIAEKRKTAAWAVNAALDGRTVELRGYLLVAGSLSEKKVLPYLVPELGMCSHTPPPAPNNLVQLKLPSNTNYPEKPYAFVEITGTLHASPDSVLARVVDGQLVMASAWAFKVDAMNVITPNASEKPAQSPDHWPVVPETQ</sequence>
<evidence type="ECO:0000313" key="4">
    <source>
        <dbReference type="Proteomes" id="UP001431221"/>
    </source>
</evidence>
<proteinExistence type="predicted"/>
<evidence type="ECO:0000256" key="2">
    <source>
        <dbReference type="SAM" id="SignalP"/>
    </source>
</evidence>
<dbReference type="Gene3D" id="2.40.50.870">
    <property type="entry name" value="Protein of unknown function (DUF3299)"/>
    <property type="match status" value="1"/>
</dbReference>
<feature type="chain" id="PRO_5047017848" evidence="2">
    <location>
        <begin position="20"/>
        <end position="241"/>
    </location>
</feature>